<keyword evidence="3" id="KW-0687">Ribonucleoprotein</keyword>
<evidence type="ECO:0000256" key="3">
    <source>
        <dbReference type="ARBA" id="ARBA00023274"/>
    </source>
</evidence>
<organism evidence="7 8">
    <name type="scientific">Mycoplasma ovis str. Michigan</name>
    <dbReference type="NCBI Taxonomy" id="1415773"/>
    <lineage>
        <taxon>Bacteria</taxon>
        <taxon>Bacillati</taxon>
        <taxon>Mycoplasmatota</taxon>
        <taxon>Mollicutes</taxon>
        <taxon>Mycoplasmataceae</taxon>
        <taxon>Mycoplasma</taxon>
    </lineage>
</organism>
<feature type="region of interest" description="Disordered" evidence="6">
    <location>
        <begin position="49"/>
        <end position="97"/>
    </location>
</feature>
<evidence type="ECO:0000256" key="6">
    <source>
        <dbReference type="SAM" id="MobiDB-lite"/>
    </source>
</evidence>
<dbReference type="InterPro" id="IPR002136">
    <property type="entry name" value="Ribosomal_uL4"/>
</dbReference>
<dbReference type="PANTHER" id="PTHR10746">
    <property type="entry name" value="50S RIBOSOMAL PROTEIN L4"/>
    <property type="match status" value="1"/>
</dbReference>
<accession>A0ABM5P0N0</accession>
<dbReference type="NCBIfam" id="TIGR03953">
    <property type="entry name" value="rplD_bact"/>
    <property type="match status" value="1"/>
</dbReference>
<dbReference type="Proteomes" id="UP000018745">
    <property type="component" value="Chromosome"/>
</dbReference>
<sequence length="229" mass="25761">MSNSPSIDVYLLDGQLEQKLLISDLSSAWSPEFYYPDAIFQTVVSEAQSSRLSRPHTKTKGEVSGGGKKPYRQKHTGRARQGSRRNPQFVGGGIAFGPRKNVNHHKKVNKRVRALAVRSCWTDAFNKSKVIAISEKKLDNHPENKTKIVYSFFSLVGSNKKLEKFSSKNLLLLVKDKTEQLALGARNINNLEVERISSLSVRQLMKADLIAFSSLGFQSFREGYLSKWS</sequence>
<dbReference type="InterPro" id="IPR023574">
    <property type="entry name" value="Ribosomal_uL4_dom_sf"/>
</dbReference>
<evidence type="ECO:0000256" key="4">
    <source>
        <dbReference type="ARBA" id="ARBA00035244"/>
    </source>
</evidence>
<dbReference type="Pfam" id="PF00573">
    <property type="entry name" value="Ribosomal_L4"/>
    <property type="match status" value="1"/>
</dbReference>
<keyword evidence="8" id="KW-1185">Reference proteome</keyword>
<comment type="similarity">
    <text evidence="1">Belongs to the universal ribosomal protein uL4 family.</text>
</comment>
<dbReference type="RefSeq" id="WP_024071304.1">
    <property type="nucleotide sequence ID" value="NC_023062.1"/>
</dbReference>
<gene>
    <name evidence="7" type="ORF">OVS_02660</name>
</gene>
<evidence type="ECO:0000256" key="5">
    <source>
        <dbReference type="ARBA" id="ARBA00035462"/>
    </source>
</evidence>
<reference evidence="7 8" key="1">
    <citation type="journal article" date="2014" name="Genome Announc.">
        <title>Complete Genome Sequence of Mycoplasma ovis Strain Michigan, a Hemoplasma of Sheep with Two Distinct 16S rRNA Genes.</title>
        <authorList>
            <person name="Deshuillers P.L."/>
            <person name="Santos A.P."/>
            <person name="do Nascimento N.C."/>
            <person name="Hampel J.A."/>
            <person name="Bergin I.L."/>
            <person name="Dyson M.C."/>
            <person name="Messick J.B."/>
        </authorList>
    </citation>
    <scope>NUCLEOTIDE SEQUENCE [LARGE SCALE GENOMIC DNA]</scope>
    <source>
        <strain evidence="7 8">Michigan</strain>
    </source>
</reference>
<feature type="compositionally biased region" description="Basic residues" evidence="6">
    <location>
        <begin position="69"/>
        <end position="83"/>
    </location>
</feature>
<dbReference type="Gene3D" id="3.40.1370.10">
    <property type="match status" value="1"/>
</dbReference>
<evidence type="ECO:0000256" key="2">
    <source>
        <dbReference type="ARBA" id="ARBA00022980"/>
    </source>
</evidence>
<dbReference type="EMBL" id="CP006935">
    <property type="protein sequence ID" value="AHC39982.1"/>
    <property type="molecule type" value="Genomic_DNA"/>
</dbReference>
<dbReference type="PANTHER" id="PTHR10746:SF6">
    <property type="entry name" value="LARGE RIBOSOMAL SUBUNIT PROTEIN UL4M"/>
    <property type="match status" value="1"/>
</dbReference>
<evidence type="ECO:0000313" key="8">
    <source>
        <dbReference type="Proteomes" id="UP000018745"/>
    </source>
</evidence>
<dbReference type="SUPFAM" id="SSF52166">
    <property type="entry name" value="Ribosomal protein L4"/>
    <property type="match status" value="1"/>
</dbReference>
<dbReference type="GO" id="GO:0005840">
    <property type="term" value="C:ribosome"/>
    <property type="evidence" value="ECO:0007669"/>
    <property type="project" value="UniProtKB-KW"/>
</dbReference>
<evidence type="ECO:0000313" key="7">
    <source>
        <dbReference type="EMBL" id="AHC39982.1"/>
    </source>
</evidence>
<dbReference type="InterPro" id="IPR013005">
    <property type="entry name" value="Ribosomal_uL4-like"/>
</dbReference>
<protein>
    <recommendedName>
        <fullName evidence="4">Large ribosomal subunit protein uL4</fullName>
    </recommendedName>
    <alternativeName>
        <fullName evidence="5">50S ribosomal protein L4</fullName>
    </alternativeName>
</protein>
<keyword evidence="2 7" id="KW-0689">Ribosomal protein</keyword>
<name>A0ABM5P0N0_9MOLU</name>
<proteinExistence type="inferred from homology"/>
<evidence type="ECO:0000256" key="1">
    <source>
        <dbReference type="ARBA" id="ARBA00010528"/>
    </source>
</evidence>